<accession>A0A369KRN6</accession>
<gene>
    <name evidence="2" type="ORF">DCC88_00475</name>
</gene>
<keyword evidence="1" id="KW-1133">Transmembrane helix</keyword>
<feature type="transmembrane region" description="Helical" evidence="1">
    <location>
        <begin position="60"/>
        <end position="81"/>
    </location>
</feature>
<reference evidence="2" key="1">
    <citation type="submission" date="2018-04" db="EMBL/GenBank/DDBJ databases">
        <title>Draft genome sequence of the Candidatus Spirobacillus cienkowskii, a pathogen of freshwater Daphnia species, reconstructed from hemolymph metagenomic reads.</title>
        <authorList>
            <person name="Bresciani L."/>
            <person name="Lemos L.N."/>
            <person name="Wale N."/>
            <person name="Lin J.Y."/>
            <person name="Fernandes G.R."/>
            <person name="Duffy M.A."/>
            <person name="Rodrigues J.M."/>
        </authorList>
    </citation>
    <scope>NUCLEOTIDE SEQUENCE [LARGE SCALE GENOMIC DNA]</scope>
    <source>
        <strain evidence="2">Binning01</strain>
    </source>
</reference>
<sequence>MNVNKRLRKANLLSTQNLDLRSRKSININKINNSKLRNIFIIFKKIFLNIYFLTKTNSKTTYLISIIIICLIITKTSVFLVNNFSEKILPSHISIETDNKIITEEILREVIKELEKSKKNSETRTIFLKNIHSILASKDIIDQYWIRLGLDAKLQINAIMHIPIVLLETKNGDRFVVSNNLKIIAKNPAQNAYSTLIRLEASELKIQWKSKNIIRKNKKNSKIESSNHKPEPLPAVNFPWLITQTKLINSEILNLGTGYSLNKIYWDSNNGFILKINRNNILIINKKKDTIQEKIEEQITTTNEKIESDLLIINVGDNHIKEKIEHLKLVLTDLTIKNIYPTKVDLDFNDKASFKIPSQPAKSSKY</sequence>
<organism evidence="2 3">
    <name type="scientific">Spirobacillus cienkowskii</name>
    <dbReference type="NCBI Taxonomy" id="495820"/>
    <lineage>
        <taxon>Bacteria</taxon>
        <taxon>Pseudomonadati</taxon>
        <taxon>Bdellovibrionota</taxon>
        <taxon>Oligoflexia</taxon>
        <taxon>Silvanigrellales</taxon>
        <taxon>Spirobacillus</taxon>
    </lineage>
</organism>
<keyword evidence="1" id="KW-0812">Transmembrane</keyword>
<dbReference type="Proteomes" id="UP000253934">
    <property type="component" value="Unassembled WGS sequence"/>
</dbReference>
<evidence type="ECO:0000256" key="1">
    <source>
        <dbReference type="SAM" id="Phobius"/>
    </source>
</evidence>
<dbReference type="AlphaFoldDB" id="A0A369KRN6"/>
<dbReference type="EMBL" id="QOVW01000002">
    <property type="protein sequence ID" value="RDB37301.1"/>
    <property type="molecule type" value="Genomic_DNA"/>
</dbReference>
<proteinExistence type="predicted"/>
<evidence type="ECO:0000313" key="2">
    <source>
        <dbReference type="EMBL" id="RDB37301.1"/>
    </source>
</evidence>
<keyword evidence="1" id="KW-0472">Membrane</keyword>
<comment type="caution">
    <text evidence="2">The sequence shown here is derived from an EMBL/GenBank/DDBJ whole genome shotgun (WGS) entry which is preliminary data.</text>
</comment>
<keyword evidence="3" id="KW-1185">Reference proteome</keyword>
<evidence type="ECO:0000313" key="3">
    <source>
        <dbReference type="Proteomes" id="UP000253934"/>
    </source>
</evidence>
<protein>
    <submittedName>
        <fullName evidence="2">Uncharacterized protein</fullName>
    </submittedName>
</protein>
<name>A0A369KRN6_9BACT</name>